<reference evidence="1 2" key="1">
    <citation type="submission" date="2015-01" db="EMBL/GenBank/DDBJ databases">
        <title>Evolution of Trichinella species and genotypes.</title>
        <authorList>
            <person name="Korhonen P.K."/>
            <person name="Edoardo P."/>
            <person name="Giuseppe L.R."/>
            <person name="Gasser R.B."/>
        </authorList>
    </citation>
    <scope>NUCLEOTIDE SEQUENCE [LARGE SCALE GENOMIC DNA]</scope>
    <source>
        <strain evidence="1">ISS120</strain>
    </source>
</reference>
<dbReference type="AlphaFoldDB" id="A0A0V1CHR8"/>
<dbReference type="Gene3D" id="3.10.10.10">
    <property type="entry name" value="HIV Type 1 Reverse Transcriptase, subunit A, domain 1"/>
    <property type="match status" value="1"/>
</dbReference>
<dbReference type="InterPro" id="IPR043502">
    <property type="entry name" value="DNA/RNA_pol_sf"/>
</dbReference>
<accession>A0A0V1CHR8</accession>
<organism evidence="1 2">
    <name type="scientific">Trichinella britovi</name>
    <name type="common">Parasitic roundworm</name>
    <dbReference type="NCBI Taxonomy" id="45882"/>
    <lineage>
        <taxon>Eukaryota</taxon>
        <taxon>Metazoa</taxon>
        <taxon>Ecdysozoa</taxon>
        <taxon>Nematoda</taxon>
        <taxon>Enoplea</taxon>
        <taxon>Dorylaimia</taxon>
        <taxon>Trichinellida</taxon>
        <taxon>Trichinellidae</taxon>
        <taxon>Trichinella</taxon>
    </lineage>
</organism>
<dbReference type="Gene3D" id="2.40.70.10">
    <property type="entry name" value="Acid Proteases"/>
    <property type="match status" value="1"/>
</dbReference>
<dbReference type="SUPFAM" id="SSF56672">
    <property type="entry name" value="DNA/RNA polymerases"/>
    <property type="match status" value="1"/>
</dbReference>
<gene>
    <name evidence="1" type="primary">TY3B-I</name>
    <name evidence="1" type="ORF">T03_11265</name>
</gene>
<evidence type="ECO:0000313" key="1">
    <source>
        <dbReference type="EMBL" id="KRY48795.1"/>
    </source>
</evidence>
<dbReference type="PANTHER" id="PTHR24559:SF444">
    <property type="entry name" value="REVERSE TRANSCRIPTASE DOMAIN-CONTAINING PROTEIN"/>
    <property type="match status" value="1"/>
</dbReference>
<dbReference type="Gene3D" id="3.30.70.270">
    <property type="match status" value="1"/>
</dbReference>
<proteinExistence type="predicted"/>
<sequence length="265" mass="29164">MLVDTGAAVTLAAEEVMKGSKVLRRVPKPSIRLEAASGAELAVTNAYVMEIVLGGTVRVQHTVLWVKGLSHQFLLGWDPVANCLRIRQSSIPFTKPIALPPVGTKSANSRSQILVAMEQMLPKEQEAGGKYRPTLSAILEQFSDVLATSDEDLGRTTVIRHAIHTGDAKPVRCSPRRIAYHQRAQVETLLNEMIHRDVIEPSCSPWASPIVLVNKKDGSCRFCVDYRQLNNVTQKDAHLLPRIDDMLDALSGAQWFSTLDLASGY</sequence>
<dbReference type="InterPro" id="IPR043128">
    <property type="entry name" value="Rev_trsase/Diguanyl_cyclase"/>
</dbReference>
<evidence type="ECO:0000313" key="2">
    <source>
        <dbReference type="Proteomes" id="UP000054653"/>
    </source>
</evidence>
<dbReference type="EMBL" id="JYDI01000196">
    <property type="protein sequence ID" value="KRY48795.1"/>
    <property type="molecule type" value="Genomic_DNA"/>
</dbReference>
<dbReference type="InterPro" id="IPR021109">
    <property type="entry name" value="Peptidase_aspartic_dom_sf"/>
</dbReference>
<dbReference type="InterPro" id="IPR053134">
    <property type="entry name" value="RNA-dir_DNA_polymerase"/>
</dbReference>
<comment type="caution">
    <text evidence="1">The sequence shown here is derived from an EMBL/GenBank/DDBJ whole genome shotgun (WGS) entry which is preliminary data.</text>
</comment>
<protein>
    <submittedName>
        <fullName evidence="1">Transposon Ty3-I Gag-Pol polyprotein</fullName>
    </submittedName>
</protein>
<dbReference type="Proteomes" id="UP000054653">
    <property type="component" value="Unassembled WGS sequence"/>
</dbReference>
<dbReference type="PANTHER" id="PTHR24559">
    <property type="entry name" value="TRANSPOSON TY3-I GAG-POL POLYPROTEIN"/>
    <property type="match status" value="1"/>
</dbReference>
<name>A0A0V1CHR8_TRIBR</name>
<keyword evidence="2" id="KW-1185">Reference proteome</keyword>
<dbReference type="CDD" id="cd01647">
    <property type="entry name" value="RT_LTR"/>
    <property type="match status" value="1"/>
</dbReference>